<sequence>MSTATQYETLLTEEIAYQKASNPISDLPSCTSLFDKWAQCFALGPQLKAVYRYGGLQDCKGKLDDFKYCLTQKGMGREEKYESWIRRRAEKVVDMRLGKGSSELVWELRRDPNEPIQTKTQVASTII</sequence>
<gene>
    <name evidence="1" type="ORF">UBRO_04943</name>
</gene>
<evidence type="ECO:0000313" key="1">
    <source>
        <dbReference type="EMBL" id="SAM82809.1"/>
    </source>
</evidence>
<dbReference type="PANTHER" id="PTHR28052">
    <property type="entry name" value="UPF0545 PROTEIN C22ORF39"/>
    <property type="match status" value="1"/>
</dbReference>
<dbReference type="InterPro" id="IPR021475">
    <property type="entry name" value="Pants/Emi1-like"/>
</dbReference>
<protein>
    <submittedName>
        <fullName evidence="1">Uncharacterized protein</fullName>
    </submittedName>
</protein>
<reference evidence="2" key="1">
    <citation type="submission" date="2016-04" db="EMBL/GenBank/DDBJ databases">
        <authorList>
            <person name="Guldener U."/>
            <person name="Guldener U."/>
        </authorList>
    </citation>
    <scope>NUCLEOTIDE SEQUENCE [LARGE SCALE GENOMIC DNA]</scope>
    <source>
        <strain evidence="2">UB2112</strain>
    </source>
</reference>
<accession>A0A1K0G5T8</accession>
<dbReference type="PANTHER" id="PTHR28052:SF1">
    <property type="entry name" value="UPF0545 PROTEIN C22ORF39"/>
    <property type="match status" value="1"/>
</dbReference>
<dbReference type="EMBL" id="LT558124">
    <property type="protein sequence ID" value="SAM82809.1"/>
    <property type="molecule type" value="Genomic_DNA"/>
</dbReference>
<proteinExistence type="predicted"/>
<name>A0A1K0G5T8_9BASI</name>
<dbReference type="AlphaFoldDB" id="A0A1K0G5T8"/>
<dbReference type="OrthoDB" id="2017405at2759"/>
<dbReference type="Proteomes" id="UP000179920">
    <property type="component" value="Chromosome VIII"/>
</dbReference>
<evidence type="ECO:0000313" key="2">
    <source>
        <dbReference type="Proteomes" id="UP000179920"/>
    </source>
</evidence>
<organism evidence="1 2">
    <name type="scientific">Ustilago bromivora</name>
    <dbReference type="NCBI Taxonomy" id="307758"/>
    <lineage>
        <taxon>Eukaryota</taxon>
        <taxon>Fungi</taxon>
        <taxon>Dikarya</taxon>
        <taxon>Basidiomycota</taxon>
        <taxon>Ustilaginomycotina</taxon>
        <taxon>Ustilaginomycetes</taxon>
        <taxon>Ustilaginales</taxon>
        <taxon>Ustilaginaceae</taxon>
        <taxon>Ustilago</taxon>
    </lineage>
</organism>
<dbReference type="Pfam" id="PF11326">
    <property type="entry name" value="PANTS-like"/>
    <property type="match status" value="1"/>
</dbReference>